<keyword evidence="2" id="KW-1133">Transmembrane helix</keyword>
<comment type="caution">
    <text evidence="3">The sequence shown here is derived from an EMBL/GenBank/DDBJ whole genome shotgun (WGS) entry which is preliminary data.</text>
</comment>
<dbReference type="Proteomes" id="UP001589647">
    <property type="component" value="Unassembled WGS sequence"/>
</dbReference>
<sequence length="340" mass="36376">MSVQDLRDVLRERAEGPAPANPARHEHIRRRVRRTRRRRGLTAAAAAVAAAVTVFSLLPGDAAPPQEAATSAVKAARELPERFTARDGTGYRRLATATVRTEKTTKASVTIPVSGKPLDVAALCEGGPRAKPPAISVTGGDAVASRSFSPCPKDMELVPLVVPGGAGQVTVTFDTATRGWGCVRKSKDGPCVTQKPDQAVWSLAVYEWTPPDRPVEPGPLKPFPKRLARWDLAAATRQLVWPQDRTFTVTPGGDGGRIGIEALCAGDLAPRMRFTYLIEGGEGGEVTATCGQWESGPYPMAMNEFRVPAGKPVKVTVRAGIMGPDTNRPVRWSVAVYRKG</sequence>
<keyword evidence="4" id="KW-1185">Reference proteome</keyword>
<accession>A0ABV5I5B0</accession>
<feature type="transmembrane region" description="Helical" evidence="2">
    <location>
        <begin position="40"/>
        <end position="58"/>
    </location>
</feature>
<name>A0ABV5I5B0_9ACTN</name>
<reference evidence="3 4" key="1">
    <citation type="submission" date="2024-09" db="EMBL/GenBank/DDBJ databases">
        <authorList>
            <person name="Sun Q."/>
            <person name="Mori K."/>
        </authorList>
    </citation>
    <scope>NUCLEOTIDE SEQUENCE [LARGE SCALE GENOMIC DNA]</scope>
    <source>
        <strain evidence="3 4">CCM 3426</strain>
    </source>
</reference>
<evidence type="ECO:0000256" key="2">
    <source>
        <dbReference type="SAM" id="Phobius"/>
    </source>
</evidence>
<evidence type="ECO:0000313" key="4">
    <source>
        <dbReference type="Proteomes" id="UP001589647"/>
    </source>
</evidence>
<keyword evidence="2" id="KW-0812">Transmembrane</keyword>
<evidence type="ECO:0000313" key="3">
    <source>
        <dbReference type="EMBL" id="MFB9199718.1"/>
    </source>
</evidence>
<gene>
    <name evidence="3" type="ORF">ACFFV7_00825</name>
</gene>
<feature type="compositionally biased region" description="Basic residues" evidence="1">
    <location>
        <begin position="26"/>
        <end position="36"/>
    </location>
</feature>
<feature type="region of interest" description="Disordered" evidence="1">
    <location>
        <begin position="1"/>
        <end position="36"/>
    </location>
</feature>
<evidence type="ECO:0000256" key="1">
    <source>
        <dbReference type="SAM" id="MobiDB-lite"/>
    </source>
</evidence>
<organism evidence="3 4">
    <name type="scientific">Nonomuraea spiralis</name>
    <dbReference type="NCBI Taxonomy" id="46182"/>
    <lineage>
        <taxon>Bacteria</taxon>
        <taxon>Bacillati</taxon>
        <taxon>Actinomycetota</taxon>
        <taxon>Actinomycetes</taxon>
        <taxon>Streptosporangiales</taxon>
        <taxon>Streptosporangiaceae</taxon>
        <taxon>Nonomuraea</taxon>
    </lineage>
</organism>
<proteinExistence type="predicted"/>
<dbReference type="EMBL" id="JBHMEI010000001">
    <property type="protein sequence ID" value="MFB9199718.1"/>
    <property type="molecule type" value="Genomic_DNA"/>
</dbReference>
<protein>
    <submittedName>
        <fullName evidence="3">Uncharacterized protein</fullName>
    </submittedName>
</protein>
<keyword evidence="2" id="KW-0472">Membrane</keyword>
<dbReference type="RefSeq" id="WP_189645412.1">
    <property type="nucleotide sequence ID" value="NZ_BMRC01000001.1"/>
</dbReference>
<feature type="compositionally biased region" description="Basic and acidic residues" evidence="1">
    <location>
        <begin position="1"/>
        <end position="15"/>
    </location>
</feature>